<comment type="caution">
    <text evidence="2">The sequence shown here is derived from an EMBL/GenBank/DDBJ whole genome shotgun (WGS) entry which is preliminary data.</text>
</comment>
<dbReference type="EMBL" id="JAKKPZ010000012">
    <property type="protein sequence ID" value="KAI1714973.1"/>
    <property type="molecule type" value="Genomic_DNA"/>
</dbReference>
<feature type="region of interest" description="Disordered" evidence="1">
    <location>
        <begin position="268"/>
        <end position="354"/>
    </location>
</feature>
<name>A0AAD4N359_9BILA</name>
<evidence type="ECO:0000313" key="2">
    <source>
        <dbReference type="EMBL" id="KAI1714973.1"/>
    </source>
</evidence>
<feature type="compositionally biased region" description="Low complexity" evidence="1">
    <location>
        <begin position="2109"/>
        <end position="2121"/>
    </location>
</feature>
<feature type="compositionally biased region" description="Polar residues" evidence="1">
    <location>
        <begin position="309"/>
        <end position="329"/>
    </location>
</feature>
<feature type="compositionally biased region" description="Polar residues" evidence="1">
    <location>
        <begin position="2293"/>
        <end position="2302"/>
    </location>
</feature>
<feature type="region of interest" description="Disordered" evidence="1">
    <location>
        <begin position="1078"/>
        <end position="1111"/>
    </location>
</feature>
<feature type="region of interest" description="Disordered" evidence="1">
    <location>
        <begin position="988"/>
        <end position="1016"/>
    </location>
</feature>
<dbReference type="Proteomes" id="UP001201812">
    <property type="component" value="Unassembled WGS sequence"/>
</dbReference>
<feature type="region of interest" description="Disordered" evidence="1">
    <location>
        <begin position="1505"/>
        <end position="1552"/>
    </location>
</feature>
<feature type="compositionally biased region" description="Polar residues" evidence="1">
    <location>
        <begin position="268"/>
        <end position="277"/>
    </location>
</feature>
<accession>A0AAD4N359</accession>
<feature type="region of interest" description="Disordered" evidence="1">
    <location>
        <begin position="1998"/>
        <end position="2026"/>
    </location>
</feature>
<feature type="region of interest" description="Disordered" evidence="1">
    <location>
        <begin position="2536"/>
        <end position="2596"/>
    </location>
</feature>
<feature type="compositionally biased region" description="Basic and acidic residues" evidence="1">
    <location>
        <begin position="1538"/>
        <end position="1549"/>
    </location>
</feature>
<feature type="compositionally biased region" description="Polar residues" evidence="1">
    <location>
        <begin position="1314"/>
        <end position="1324"/>
    </location>
</feature>
<gene>
    <name evidence="2" type="ORF">DdX_08248</name>
</gene>
<feature type="region of interest" description="Disordered" evidence="1">
    <location>
        <begin position="2324"/>
        <end position="2353"/>
    </location>
</feature>
<feature type="region of interest" description="Disordered" evidence="1">
    <location>
        <begin position="112"/>
        <end position="176"/>
    </location>
</feature>
<feature type="region of interest" description="Disordered" evidence="1">
    <location>
        <begin position="2088"/>
        <end position="2121"/>
    </location>
</feature>
<feature type="compositionally biased region" description="Low complexity" evidence="1">
    <location>
        <begin position="1099"/>
        <end position="1111"/>
    </location>
</feature>
<feature type="compositionally biased region" description="Basic and acidic residues" evidence="1">
    <location>
        <begin position="1998"/>
        <end position="2008"/>
    </location>
</feature>
<sequence length="2618" mass="288653">MSISQICVPQVFEENQVSRGFFIGKKIPGFFGSLKHSKLGTVFDRSEKAYWLEKSRRTFGECTINIEVSEEYIEQDFDQDDDLDMDFGMDFADLGQENLACTIAPKSKKHCSEKNAEYGNNKNVQENESEMENTSDNARNNENCGHNMQNSVTGSQKNGNVPNKSPKSESGAENSVENVDIVQSCMNGMRKSASFAGFKMSFAGLETEEEEDLEEEELVNLNDRNKNIGFKVGKDDEERSTAGPQKPCQISNFSLTTTNSTLNMEASKSLGNLSETNQLKKRGRPPKRKILAENKSDSRRSDDERSISAQPESSVNEQVTGIRSKTMNFRTPRVPRIQKYSSEEPRSPSPVRKNPFADFMMLSGDYAQSPAERAKERARRRTMMANSKNGRKRISQRNASMDMDLQTIKGTERTFLISGESKPTVAPVSTQSTRVQNTSIDDCNIDDSETAENMFVPRSFSSIFADCSFAKDSSASASVTATVFEKPQLVKVCRSVIFSQSTSSMTRSFEQEVPKPNQISMSMKQMGQSHTYLDCSLSNDKYKSGSVNATLRAVPKTHKAKLTTSPALFNETHANFSATRGYNQCASVNVTIPKTAIIPKVRMSTKPLARARSYVDFTFAKGYNQCASAKVTIPQAPMIPKVHMSTKPLARARSYVDCAFAKDKAEKASIHATVSEVTRTKKAQLTTSPALFNETHASFSATRGYNQCASANKTIPQAPMIHKVHMSTKSLARARSCVDSAFAKGFNQCASANKTIPQAPIIHKVHMATVPLVQARSDVNSTVAKDRTSDGKQRQKMKIIPLSRCDPCPFLSIWNDKRGKNAAKLVDLPLPRFGIDFLKSRRIQMPTRSQEKITGKNPSDSSNKQTKRSSAIRALTFVTEDKSKEGQVTIPLMPPVSKSSSKTSLKDPRLNILEQKTHNKPLAKEIPPISPQSISMNARTISKEFEDNRFKQIMNNLKKAAEPNKSVQSVQELGDQRFNQLINNLKMAEQRSTSDRHSTHSRSSSKDRGRKSVKSVTLDVPLVKSEVSSSCYTSTKIPVPAKESTENQFKKAVNSLNSLAYPYMSISSAHCSPVSRIIREPPRESPPVLQDAASKNVPSNGVSTSHSSSTNNVFEQNKLYDSAQTSQGMPGIKARRFVGSLLSTKMGFALNKAQHGAITEKGRQTVMNHHIIVATGAVEESLHAQKNLSTSEKMQPMENTSPPLASKKSYQENVVREIGKSGGWKTDMREMASTLIEKTIATENSRSSSDDFLARWHRRSPTLLGKMAAEPSVKSSKAPGVENGSSCYKSPQRNAPTLRIKLCAESSTKYAEISGQNRTASTAEKGTKEPENAIPLGNKKNFIRPQSPTLAEQRLRSFDSPPTKLTQKITAVKPGPMEKYSNPTEQINITTLSGICGTKTSNPIQHPRSSENTQFDGVILEPTNVQTAENSETEGFSPARTLVEARSRRYIPLDTSFDEEKTSGGIPIENIPKFHGTLLSTKLGLAFERAEQAFRIEKQKRKYSHSPLGVVEDISSDENEPSDTESDSGSHSNHCSPRVHEENFSEKAPVEFGSNSSASASVTATVFEKPQLVKVCRSVIFSQSTSSMTRSFEQDKYKSGSVNATLRAVPKTHKAKLTTSPALFNETHANFSATRGYNQCASVNVTIPKTAIIPKVRMSTKPLARARSYVDFTFAKDKAEKASIHATVSEVTRTKKAQLTTSPALFNETHASFSATGCASANKTIPQAPMIHKVHMSTKSLARARSCVDSAFAKGFNQCASANKTIPQAPIIHKVHMATVPLVQARSDVNSTVAKDRTSDGKQRQKMKIIPLSRCDPCPFLSIWNDKRGKNAAKLVDLPLPRFGIDFLKSRRIQMPTRSQEKITGKNPSDSSNKQTKRSSAIRALTFVTEDKSKEGQVTIPLMPPVSKSSSKTSLKDPRLNILEQKTHNKPLAKEIPPISPQSISMNARTISKEFEDNRFKQIMNNLKKAAEPNKSVQSVQELGDQRFNQLINNLKMAEQRSTSDRHSTHSRSSSKDRGRKSVKSVTLDVPLVKSEVSSSCYTSTKIPVPAKESTENQFKKAVNSLNSLAYPYMSISSAHCSPVSRIIREPPRESPPVLQDAASKNVPSNGVSTSHSSSTNNVFEQNKLYDSAQTSQGMPGIKARRFVGSLLSTKMGFALNKAQHGAITEKGRQTVMNHHIIVATGAVEESLHAQKNLSTSEKMQPMENTSPPLASKKSYQENVVREIGKSGGWKTDMREMASTLIEKTIATENSRSSSDDFLARWHRRSPTLLGKMAAEPSVKSSKAPGVENGSSCYKSPQRNAPTLRIKLCAESSTKYAEISGQNRTASTAEKGTKEPENAIPLGNKKNFIRPQSPTLAEQRLRSFDSPPTKLTQKITAVKPGPMEKYSNPTEQINITTLSGICGTKTSNPIQHPRSSENTQFDGVILEPTVAASHFYLDFDFDQAISLENVQTAENSETEGFSPARTLVEARSRRYIPLDTSFDEEKTSGGIPIENIPKFHGTLLSTKLGLAFERAEQAFRIEKQKRKYSHSPLGVVEDISSDENEPSDTESDSGSHSNHCSPRVHEENFSEKAPVEFGSSPEIESKKQKLDWSPSVLQRILDLVDGKKPLELAE</sequence>
<feature type="region of interest" description="Disordered" evidence="1">
    <location>
        <begin position="227"/>
        <end position="252"/>
    </location>
</feature>
<feature type="region of interest" description="Disordered" evidence="1">
    <location>
        <begin position="1854"/>
        <end position="1880"/>
    </location>
</feature>
<evidence type="ECO:0000256" key="1">
    <source>
        <dbReference type="SAM" id="MobiDB-lite"/>
    </source>
</evidence>
<feature type="region of interest" description="Disordered" evidence="1">
    <location>
        <begin position="2278"/>
        <end position="2302"/>
    </location>
</feature>
<feature type="compositionally biased region" description="Basic and acidic residues" evidence="1">
    <location>
        <begin position="290"/>
        <end position="306"/>
    </location>
</feature>
<evidence type="ECO:0000313" key="3">
    <source>
        <dbReference type="Proteomes" id="UP001201812"/>
    </source>
</evidence>
<feature type="compositionally biased region" description="Acidic residues" evidence="1">
    <location>
        <begin position="2543"/>
        <end position="2555"/>
    </location>
</feature>
<feature type="compositionally biased region" description="Polar residues" evidence="1">
    <location>
        <begin position="2324"/>
        <end position="2334"/>
    </location>
</feature>
<feature type="compositionally biased region" description="Basic and acidic residues" evidence="1">
    <location>
        <begin position="2567"/>
        <end position="2578"/>
    </location>
</feature>
<feature type="compositionally biased region" description="Basic residues" evidence="1">
    <location>
        <begin position="279"/>
        <end position="289"/>
    </location>
</feature>
<feature type="compositionally biased region" description="Polar residues" evidence="1">
    <location>
        <begin position="1283"/>
        <end position="1292"/>
    </location>
</feature>
<feature type="compositionally biased region" description="Acidic residues" evidence="1">
    <location>
        <begin position="1514"/>
        <end position="1526"/>
    </location>
</feature>
<keyword evidence="3" id="KW-1185">Reference proteome</keyword>
<reference evidence="2" key="1">
    <citation type="submission" date="2022-01" db="EMBL/GenBank/DDBJ databases">
        <title>Genome Sequence Resource for Two Populations of Ditylenchus destructor, the Migratory Endoparasitic Phytonematode.</title>
        <authorList>
            <person name="Zhang H."/>
            <person name="Lin R."/>
            <person name="Xie B."/>
        </authorList>
    </citation>
    <scope>NUCLEOTIDE SEQUENCE</scope>
    <source>
        <strain evidence="2">BazhouSP</strain>
    </source>
</reference>
<feature type="region of interest" description="Disordered" evidence="1">
    <location>
        <begin position="844"/>
        <end position="870"/>
    </location>
</feature>
<feature type="compositionally biased region" description="Polar residues" evidence="1">
    <location>
        <begin position="134"/>
        <end position="165"/>
    </location>
</feature>
<proteinExistence type="predicted"/>
<feature type="compositionally biased region" description="Basic and acidic residues" evidence="1">
    <location>
        <begin position="988"/>
        <end position="998"/>
    </location>
</feature>
<protein>
    <submittedName>
        <fullName evidence="2">Uncharacterized protein</fullName>
    </submittedName>
</protein>
<organism evidence="2 3">
    <name type="scientific">Ditylenchus destructor</name>
    <dbReference type="NCBI Taxonomy" id="166010"/>
    <lineage>
        <taxon>Eukaryota</taxon>
        <taxon>Metazoa</taxon>
        <taxon>Ecdysozoa</taxon>
        <taxon>Nematoda</taxon>
        <taxon>Chromadorea</taxon>
        <taxon>Rhabditida</taxon>
        <taxon>Tylenchina</taxon>
        <taxon>Tylenchomorpha</taxon>
        <taxon>Sphaerularioidea</taxon>
        <taxon>Anguinidae</taxon>
        <taxon>Anguininae</taxon>
        <taxon>Ditylenchus</taxon>
    </lineage>
</organism>
<feature type="region of interest" description="Disordered" evidence="1">
    <location>
        <begin position="1268"/>
        <end position="1292"/>
    </location>
</feature>
<feature type="region of interest" description="Disordered" evidence="1">
    <location>
        <begin position="1314"/>
        <end position="1343"/>
    </location>
</feature>